<organism evidence="1">
    <name type="scientific">viral metagenome</name>
    <dbReference type="NCBI Taxonomy" id="1070528"/>
    <lineage>
        <taxon>unclassified sequences</taxon>
        <taxon>metagenomes</taxon>
        <taxon>organismal metagenomes</taxon>
    </lineage>
</organism>
<reference evidence="1" key="1">
    <citation type="journal article" date="2020" name="Nature">
        <title>Giant virus diversity and host interactions through global metagenomics.</title>
        <authorList>
            <person name="Schulz F."/>
            <person name="Roux S."/>
            <person name="Paez-Espino D."/>
            <person name="Jungbluth S."/>
            <person name="Walsh D.A."/>
            <person name="Denef V.J."/>
            <person name="McMahon K.D."/>
            <person name="Konstantinidis K.T."/>
            <person name="Eloe-Fadrosh E.A."/>
            <person name="Kyrpides N.C."/>
            <person name="Woyke T."/>
        </authorList>
    </citation>
    <scope>NUCLEOTIDE SEQUENCE</scope>
    <source>
        <strain evidence="1">GVMAG-M-3300024510-1</strain>
    </source>
</reference>
<name>A0A6C0IWD4_9ZZZZ</name>
<proteinExistence type="predicted"/>
<accession>A0A6C0IWD4</accession>
<sequence length="106" mass="12386">MSFSYRQSLSITYKYAKINNRFGYTDRLFDIVRGLELPTIEKLHSLAQMLLTTYSICTLTNMSKEKFKLFVKMFRCIHGSHLGDLSYRFCLHDINGGLAEVYLDWG</sequence>
<dbReference type="EMBL" id="MN740271">
    <property type="protein sequence ID" value="QHT96949.1"/>
    <property type="molecule type" value="Genomic_DNA"/>
</dbReference>
<evidence type="ECO:0000313" key="1">
    <source>
        <dbReference type="EMBL" id="QHT96949.1"/>
    </source>
</evidence>
<protein>
    <submittedName>
        <fullName evidence="1">Uncharacterized protein</fullName>
    </submittedName>
</protein>
<dbReference type="AlphaFoldDB" id="A0A6C0IWD4"/>